<keyword evidence="3" id="KW-1185">Reference proteome</keyword>
<reference evidence="2" key="1">
    <citation type="submission" date="2021-03" db="EMBL/GenBank/DDBJ databases">
        <authorList>
            <person name="Palmer J.M."/>
        </authorList>
    </citation>
    <scope>NUCLEOTIDE SEQUENCE</scope>
    <source>
        <strain evidence="2">ARV_011</strain>
    </source>
</reference>
<accession>A0A9P7V9P7</accession>
<evidence type="ECO:0000256" key="1">
    <source>
        <dbReference type="SAM" id="MobiDB-lite"/>
    </source>
</evidence>
<gene>
    <name evidence="2" type="ORF">KQ657_000495</name>
</gene>
<evidence type="ECO:0000313" key="3">
    <source>
        <dbReference type="Proteomes" id="UP000790833"/>
    </source>
</evidence>
<comment type="caution">
    <text evidence="2">The sequence shown here is derived from an EMBL/GenBank/DDBJ whole genome shotgun (WGS) entry which is preliminary data.</text>
</comment>
<organism evidence="2 3">
    <name type="scientific">Scheffersomyces spartinae</name>
    <dbReference type="NCBI Taxonomy" id="45513"/>
    <lineage>
        <taxon>Eukaryota</taxon>
        <taxon>Fungi</taxon>
        <taxon>Dikarya</taxon>
        <taxon>Ascomycota</taxon>
        <taxon>Saccharomycotina</taxon>
        <taxon>Pichiomycetes</taxon>
        <taxon>Debaryomycetaceae</taxon>
        <taxon>Scheffersomyces</taxon>
    </lineage>
</organism>
<proteinExistence type="predicted"/>
<dbReference type="EMBL" id="JAHMUF010000010">
    <property type="protein sequence ID" value="KAG7193802.1"/>
    <property type="molecule type" value="Genomic_DNA"/>
</dbReference>
<dbReference type="Proteomes" id="UP000790833">
    <property type="component" value="Unassembled WGS sequence"/>
</dbReference>
<feature type="compositionally biased region" description="Basic residues" evidence="1">
    <location>
        <begin position="31"/>
        <end position="43"/>
    </location>
</feature>
<dbReference type="GeneID" id="66113869"/>
<dbReference type="AlphaFoldDB" id="A0A9P7V9P7"/>
<dbReference type="RefSeq" id="XP_043049350.1">
    <property type="nucleotide sequence ID" value="XM_043191338.1"/>
</dbReference>
<feature type="region of interest" description="Disordered" evidence="1">
    <location>
        <begin position="17"/>
        <end position="61"/>
    </location>
</feature>
<evidence type="ECO:0000313" key="2">
    <source>
        <dbReference type="EMBL" id="KAG7193802.1"/>
    </source>
</evidence>
<sequence length="418" mass="48150">MSGLLFLTINTQYKYEKPRRNSITSKESRKSLKNHHHHRKHSHNNSESKHFNTRTPSTTASSIFVPPKEPHTPHIPSSWETLINNFQYKQTKFFTLKNLNILRYTYYVELIDDFEKIHDFYSPKQIGFASFQLNSTISNHQLKVMDDFLDPCTPSPSKPGNPFQEGPQSIRTLLSSSNIQFWNALYQELKMDTSVFSSIPSIESLLGFLIDLIDTFLDSLIKAKQYDDDDSLVRTAPSTSKEFNRLYGDMNSLLPINNSKLLSKVIEELVENIRIYQLRTKAEYYDILGEFLRFLLLHLLSSKQFRLSQNSLASTATTTGASIFLPSLNGSTTSSINSTMIPTQSKTEEDLETLAKLKHSYHHSPDTPDVKLETRNEIGNTAFSLEPAKKESNYFLRPPSEKRKRFLDRFKKIQDSEK</sequence>
<protein>
    <submittedName>
        <fullName evidence="2">Uncharacterized protein</fullName>
    </submittedName>
</protein>
<name>A0A9P7V9P7_9ASCO</name>